<feature type="transmembrane region" description="Helical" evidence="1">
    <location>
        <begin position="27"/>
        <end position="50"/>
    </location>
</feature>
<protein>
    <submittedName>
        <fullName evidence="2">Uncharacterized protein</fullName>
    </submittedName>
</protein>
<proteinExistence type="predicted"/>
<comment type="caution">
    <text evidence="2">The sequence shown here is derived from an EMBL/GenBank/DDBJ whole genome shotgun (WGS) entry which is preliminary data.</text>
</comment>
<accession>A0A0G1I2M5</accession>
<keyword evidence="1" id="KW-1133">Transmembrane helix</keyword>
<organism evidence="2 3">
    <name type="scientific">candidate division Kazan bacterium GW2011_GWA1_44_22</name>
    <dbReference type="NCBI Taxonomy" id="1620410"/>
    <lineage>
        <taxon>Bacteria</taxon>
        <taxon>Bacteria division Kazan-3B-28</taxon>
    </lineage>
</organism>
<keyword evidence="1" id="KW-0472">Membrane</keyword>
<dbReference type="Proteomes" id="UP000034752">
    <property type="component" value="Unassembled WGS sequence"/>
</dbReference>
<evidence type="ECO:0000256" key="1">
    <source>
        <dbReference type="SAM" id="Phobius"/>
    </source>
</evidence>
<evidence type="ECO:0000313" key="2">
    <source>
        <dbReference type="EMBL" id="KKT53083.1"/>
    </source>
</evidence>
<reference evidence="2 3" key="1">
    <citation type="journal article" date="2015" name="Nature">
        <title>rRNA introns, odd ribosomes, and small enigmatic genomes across a large radiation of phyla.</title>
        <authorList>
            <person name="Brown C.T."/>
            <person name="Hug L.A."/>
            <person name="Thomas B.C."/>
            <person name="Sharon I."/>
            <person name="Castelle C.J."/>
            <person name="Singh A."/>
            <person name="Wilkins M.J."/>
            <person name="Williams K.H."/>
            <person name="Banfield J.F."/>
        </authorList>
    </citation>
    <scope>NUCLEOTIDE SEQUENCE [LARGE SCALE GENOMIC DNA]</scope>
</reference>
<dbReference type="EMBL" id="LCIJ01000003">
    <property type="protein sequence ID" value="KKT53083.1"/>
    <property type="molecule type" value="Genomic_DNA"/>
</dbReference>
<keyword evidence="1" id="KW-0812">Transmembrane</keyword>
<gene>
    <name evidence="2" type="ORF">VE96_C0003G0023</name>
</gene>
<name>A0A0G1I2M5_UNCK3</name>
<dbReference type="AlphaFoldDB" id="A0A0G1I2M5"/>
<sequence length="153" mass="16838">MTHRTFQQNKFTNQGMVKLHSFRKVRWGNFSITSISIMLFVALAVSYVVVINVVSTKGAQIHTLELTKKSFVAENERLAVEAARLQSLAVIEKGATEQIEIGDDGTPTGKTKPADQFINDASATDTTTYEPKMILMSKLSFIDDVGGDAIAQR</sequence>
<evidence type="ECO:0000313" key="3">
    <source>
        <dbReference type="Proteomes" id="UP000034752"/>
    </source>
</evidence>